<dbReference type="OrthoDB" id="3279596at2"/>
<evidence type="ECO:0000313" key="1">
    <source>
        <dbReference type="EMBL" id="SFK92940.1"/>
    </source>
</evidence>
<name>A0A1I4DJL7_9ACTN</name>
<accession>A0A1I4DJL7</accession>
<evidence type="ECO:0000313" key="2">
    <source>
        <dbReference type="Proteomes" id="UP000199152"/>
    </source>
</evidence>
<dbReference type="STRING" id="504800.SAMN04488085_104400"/>
<dbReference type="RefSeq" id="WP_091323526.1">
    <property type="nucleotide sequence ID" value="NZ_FOSW01000004.1"/>
</dbReference>
<protein>
    <recommendedName>
        <fullName evidence="3">Glycosyl hydrolase family 76</fullName>
    </recommendedName>
</protein>
<reference evidence="1 2" key="1">
    <citation type="submission" date="2016-10" db="EMBL/GenBank/DDBJ databases">
        <authorList>
            <person name="de Groot N.N."/>
        </authorList>
    </citation>
    <scope>NUCLEOTIDE SEQUENCE [LARGE SCALE GENOMIC DNA]</scope>
    <source>
        <strain evidence="1 2">DSM 45317</strain>
    </source>
</reference>
<dbReference type="Proteomes" id="UP000199152">
    <property type="component" value="Unassembled WGS sequence"/>
</dbReference>
<dbReference type="AlphaFoldDB" id="A0A1I4DJL7"/>
<organism evidence="1 2">
    <name type="scientific">Geodermatophilus ruber</name>
    <dbReference type="NCBI Taxonomy" id="504800"/>
    <lineage>
        <taxon>Bacteria</taxon>
        <taxon>Bacillati</taxon>
        <taxon>Actinomycetota</taxon>
        <taxon>Actinomycetes</taxon>
        <taxon>Geodermatophilales</taxon>
        <taxon>Geodermatophilaceae</taxon>
        <taxon>Geodermatophilus</taxon>
    </lineage>
</organism>
<dbReference type="PROSITE" id="PS51257">
    <property type="entry name" value="PROKAR_LIPOPROTEIN"/>
    <property type="match status" value="1"/>
</dbReference>
<dbReference type="EMBL" id="FOSW01000004">
    <property type="protein sequence ID" value="SFK92940.1"/>
    <property type="molecule type" value="Genomic_DNA"/>
</dbReference>
<sequence length="378" mass="42262">MTARRERGLRSLPWRALVLLAVVALVASCESTVPTGSGPPPPRAQPTEELLPVDHWRALFDAEARAVTADGERLSRSSDSFDFYTLAYSIDEQASMFEATGDFGYARQGLRYVTNMIASARPSSSLPTSSFQDGFAGWVSADNDDDETPLYESYAWRYVTRLLRLLQPVLAEAPADLREPYEEVLAFTETHILDKWFARGADAHIYRSRTHMAAHWALIALDLAHLTDDPDRRARCLDIVRTIDDDLHEQFRPHPEDPTAYWWSDVWSDATRPGQDVSHGNGVVAYIVEARDLDAGWSEEDVARLSRTLTEFLLATPGRYPRYVDGSGESNGWLADGWVKLGRYDPAVQTQLQSYPVQNSQYYAAMAVNAALLAGRTG</sequence>
<dbReference type="InParanoid" id="A0A1I4DJL7"/>
<proteinExistence type="predicted"/>
<gene>
    <name evidence="1" type="ORF">SAMN04488085_104400</name>
</gene>
<evidence type="ECO:0008006" key="3">
    <source>
        <dbReference type="Google" id="ProtNLM"/>
    </source>
</evidence>
<keyword evidence="2" id="KW-1185">Reference proteome</keyword>